<feature type="region of interest" description="Disordered" evidence="2">
    <location>
        <begin position="462"/>
        <end position="493"/>
    </location>
</feature>
<feature type="compositionally biased region" description="Basic and acidic residues" evidence="2">
    <location>
        <begin position="1347"/>
        <end position="1369"/>
    </location>
</feature>
<evidence type="ECO:0000313" key="5">
    <source>
        <dbReference type="Proteomes" id="UP000005239"/>
    </source>
</evidence>
<feature type="region of interest" description="Disordered" evidence="2">
    <location>
        <begin position="284"/>
        <end position="305"/>
    </location>
</feature>
<evidence type="ECO:0000256" key="3">
    <source>
        <dbReference type="SAM" id="Phobius"/>
    </source>
</evidence>
<feature type="region of interest" description="Disordered" evidence="2">
    <location>
        <begin position="1335"/>
        <end position="1402"/>
    </location>
</feature>
<dbReference type="Proteomes" id="UP000005239">
    <property type="component" value="Unassembled WGS sequence"/>
</dbReference>
<accession>A0A2A6CHF8</accession>
<keyword evidence="3" id="KW-1133">Transmembrane helix</keyword>
<feature type="compositionally biased region" description="Polar residues" evidence="2">
    <location>
        <begin position="475"/>
        <end position="484"/>
    </location>
</feature>
<name>A0A2A6CHF8_PRIPA</name>
<keyword evidence="3" id="KW-0472">Membrane</keyword>
<feature type="region of interest" description="Disordered" evidence="2">
    <location>
        <begin position="897"/>
        <end position="916"/>
    </location>
</feature>
<dbReference type="EnsemblMetazoa" id="PPA38004.1">
    <property type="protein sequence ID" value="PPA38004.1"/>
    <property type="gene ID" value="WBGene00276373"/>
</dbReference>
<reference evidence="4" key="2">
    <citation type="submission" date="2022-06" db="UniProtKB">
        <authorList>
            <consortium name="EnsemblMetazoa"/>
        </authorList>
    </citation>
    <scope>IDENTIFICATION</scope>
    <source>
        <strain evidence="4">PS312</strain>
    </source>
</reference>
<evidence type="ECO:0000256" key="2">
    <source>
        <dbReference type="SAM" id="MobiDB-lite"/>
    </source>
</evidence>
<keyword evidence="3" id="KW-0812">Transmembrane</keyword>
<keyword evidence="5" id="KW-1185">Reference proteome</keyword>
<feature type="transmembrane region" description="Helical" evidence="3">
    <location>
        <begin position="1210"/>
        <end position="1236"/>
    </location>
</feature>
<gene>
    <name evidence="4" type="primary">WBGene00276373</name>
</gene>
<sequence>MPSADETLVKKKKDCADPPFDKSFFTWSGMDKLSKVSVDRLSSFVFNREAYGSELCALFHKLVIYHQKWSAYNEEQKMQKASTDKPAEIRVVSTCKNDTSCSVTIAKRLAEEVEARKEDTLAKTLPDIKIEEDQSFSTPDHVQNDFVPTAAVFASPPPPDPSLGWPHMKKPKVEESSTDDDDKDFEKLLVSMESPHRIECNDRMQYQQSIGYSVEDGISAHVSMIFGERSGFSETIAQNPSHAVRRSSADNRLYNTNATSYPAVTLRHSTSPPPFMPAYSLHNQPTEGRVHHHSSSRPNYNRASVEEVEDRRISSASNGFDDIRCDHCVQRTNSCEKCYRTALLKREKAQIQAQLERNAQKAKRDNNSSPFRDTISRSQWPISILSIPIIAHFEGYKRRPHGLYSPFCRPSSLRMTVFAWLLLCVTVIQLGRSNSSISTDYGALSNSSSANSTLPPIYRSQIQRGNNSKNDEVLRNSSSANSTIPPIDRSQARRALRSVDSELADAQKAFDDAGSALNATKTEVRRAAAAKTDAEEALKKAYKETNETANALRDATRVFNEADQIVTEADVDQKKKDEDFKKASAAYEARMKTEFKDPQIQETYEDLEAKYGEATEFLKKTEGDWDDASKISSPFSKMLDDYNTLKVLKQGYEQDIATYNTNYQNDVAKKQAEEKIRKEKLQEQFNTAKATRDSAKTAQSIIDNNEIWNGKITGLDKMTIHQLVDDDGHTANKQAKELSVFDKKSTIKDIRKAFNEMLRDAEECTSNKILNEDSGEKYEKNGKKMTVAEVMTTKKSAVTKATAEHDIAVTAGTLATMRKSIDKAEEDYRCINELWTLNKDVTLEEFKTDFLNKKKPAAENMVKICENNDFLNGKIQDDFKTETIDQAVTRFRTIRDQAKEEHDKADPTKQNDLKPGLTKAENDLKFMKELATTFGKTMLVEGAKQKATTDKKDAETVMNKAKTNCILNGSLPIDQYAGRTIADVDIEVQMKNTRDDGDWKDKTAKLNAFVKANEELVFIQQLQTKFGGDKFVDDLKKAFKDKGAKEADAIINENKLNTILNIKDPAKTYTKLDDKLIAGALIEQAGIVASAEEEYKKGKNTPRKDVLDAAQKTAQAVQRFVLQLRKYDSLLIGDLKKNRATKESDDKAKARLPPLEQAVREAATALTNAIVADHAKREDLDAKEILLKKAKDSKAEADKKEREYQETMRILTGAFGGLGAIVFCAVAFGLVAFFLMKRRKKVQQQKKKSEKPEQPKYEEVDAPNGLTILRREGTCDKYVILGKDIPFNGPLIHRKPPKDRPVKHILEDQVGGEKIDGIFFDKNLNGAYAVGEGVEQWPEDDSVGIGDGREMLDGVDEPGKSNKGGEKIAKSNGPKTPTKNPPSSPNDEEGFDPIESHHPMNLGMDKLNKRLKIIQIPNEMVLCNSVLATELSLCNDM</sequence>
<feature type="region of interest" description="Disordered" evidence="2">
    <location>
        <begin position="154"/>
        <end position="182"/>
    </location>
</feature>
<feature type="compositionally biased region" description="Basic and acidic residues" evidence="2">
    <location>
        <begin position="897"/>
        <end position="912"/>
    </location>
</feature>
<organism evidence="4 5">
    <name type="scientific">Pristionchus pacificus</name>
    <name type="common">Parasitic nematode worm</name>
    <dbReference type="NCBI Taxonomy" id="54126"/>
    <lineage>
        <taxon>Eukaryota</taxon>
        <taxon>Metazoa</taxon>
        <taxon>Ecdysozoa</taxon>
        <taxon>Nematoda</taxon>
        <taxon>Chromadorea</taxon>
        <taxon>Rhabditida</taxon>
        <taxon>Rhabditina</taxon>
        <taxon>Diplogasteromorpha</taxon>
        <taxon>Diplogasteroidea</taxon>
        <taxon>Neodiplogasteridae</taxon>
        <taxon>Pristionchus</taxon>
    </lineage>
</organism>
<protein>
    <submittedName>
        <fullName evidence="4">Uncharacterized protein</fullName>
    </submittedName>
</protein>
<proteinExistence type="predicted"/>
<accession>A0A8R1USV8</accession>
<feature type="coiled-coil region" evidence="1">
    <location>
        <begin position="1180"/>
        <end position="1210"/>
    </location>
</feature>
<evidence type="ECO:0000313" key="4">
    <source>
        <dbReference type="EnsemblMetazoa" id="PPA38004.1"/>
    </source>
</evidence>
<evidence type="ECO:0000256" key="1">
    <source>
        <dbReference type="SAM" id="Coils"/>
    </source>
</evidence>
<reference evidence="5" key="1">
    <citation type="journal article" date="2008" name="Nat. Genet.">
        <title>The Pristionchus pacificus genome provides a unique perspective on nematode lifestyle and parasitism.</title>
        <authorList>
            <person name="Dieterich C."/>
            <person name="Clifton S.W."/>
            <person name="Schuster L.N."/>
            <person name="Chinwalla A."/>
            <person name="Delehaunty K."/>
            <person name="Dinkelacker I."/>
            <person name="Fulton L."/>
            <person name="Fulton R."/>
            <person name="Godfrey J."/>
            <person name="Minx P."/>
            <person name="Mitreva M."/>
            <person name="Roeseler W."/>
            <person name="Tian H."/>
            <person name="Witte H."/>
            <person name="Yang S.P."/>
            <person name="Wilson R.K."/>
            <person name="Sommer R.J."/>
        </authorList>
    </citation>
    <scope>NUCLEOTIDE SEQUENCE [LARGE SCALE GENOMIC DNA]</scope>
    <source>
        <strain evidence="5">PS312</strain>
    </source>
</reference>
<keyword evidence="1" id="KW-0175">Coiled coil</keyword>